<keyword evidence="3 5" id="KW-0808">Transferase</keyword>
<reference evidence="5" key="2">
    <citation type="submission" date="2021-04" db="EMBL/GenBank/DDBJ databases">
        <authorList>
            <person name="Gilroy R."/>
        </authorList>
    </citation>
    <scope>NUCLEOTIDE SEQUENCE</scope>
    <source>
        <strain evidence="5">6627</strain>
    </source>
</reference>
<evidence type="ECO:0000256" key="3">
    <source>
        <dbReference type="ARBA" id="ARBA00022679"/>
    </source>
</evidence>
<sequence>MEKVSVLMSVYCKENPTFLKKSIQSLLKQTLVPNEILIIKDGPLTPELDQVLTDFEHKYPKIFNIHALEENHGLAYALAYGVKHAKYEYIARMDSDDIAAPDRIEDQLKQMIKNYYDIYGGQIAEFENSIKEIIAKREVPTDLYTIKEFAHRRNPMNHMTVMFKRSTILEIGNYHQVAGFEDYDLWIRAIQAGCKLGNSEEIYVYVRAGHDMMKRRGGWDYIKANFNARKIFAKEDDFYNAKDFLITTLGITVTSMIPDKLRYFIYYKILRKH</sequence>
<name>A0A9D2A9E3_9LACO</name>
<dbReference type="InterPro" id="IPR001173">
    <property type="entry name" value="Glyco_trans_2-like"/>
</dbReference>
<dbReference type="InterPro" id="IPR029044">
    <property type="entry name" value="Nucleotide-diphossugar_trans"/>
</dbReference>
<evidence type="ECO:0000256" key="2">
    <source>
        <dbReference type="ARBA" id="ARBA00022676"/>
    </source>
</evidence>
<proteinExistence type="inferred from homology"/>
<evidence type="ECO:0000313" key="6">
    <source>
        <dbReference type="Proteomes" id="UP000823963"/>
    </source>
</evidence>
<dbReference type="EC" id="2.4.-.-" evidence="5"/>
<dbReference type="PANTHER" id="PTHR43685">
    <property type="entry name" value="GLYCOSYLTRANSFERASE"/>
    <property type="match status" value="1"/>
</dbReference>
<dbReference type="EMBL" id="DXFP01000019">
    <property type="protein sequence ID" value="HIX01628.1"/>
    <property type="molecule type" value="Genomic_DNA"/>
</dbReference>
<protein>
    <submittedName>
        <fullName evidence="5">Glycosyltransferase</fullName>
        <ecNumber evidence="5">2.4.-.-</ecNumber>
    </submittedName>
</protein>
<accession>A0A9D2A9E3</accession>
<evidence type="ECO:0000259" key="4">
    <source>
        <dbReference type="Pfam" id="PF00535"/>
    </source>
</evidence>
<keyword evidence="2 5" id="KW-0328">Glycosyltransferase</keyword>
<dbReference type="PANTHER" id="PTHR43685:SF5">
    <property type="entry name" value="GLYCOSYLTRANSFERASE EPSE-RELATED"/>
    <property type="match status" value="1"/>
</dbReference>
<dbReference type="Gene3D" id="3.90.550.10">
    <property type="entry name" value="Spore Coat Polysaccharide Biosynthesis Protein SpsA, Chain A"/>
    <property type="match status" value="1"/>
</dbReference>
<comment type="caution">
    <text evidence="5">The sequence shown here is derived from an EMBL/GenBank/DDBJ whole genome shotgun (WGS) entry which is preliminary data.</text>
</comment>
<dbReference type="Proteomes" id="UP000823963">
    <property type="component" value="Unassembled WGS sequence"/>
</dbReference>
<evidence type="ECO:0000256" key="1">
    <source>
        <dbReference type="ARBA" id="ARBA00006739"/>
    </source>
</evidence>
<reference evidence="5" key="1">
    <citation type="journal article" date="2021" name="PeerJ">
        <title>Extensive microbial diversity within the chicken gut microbiome revealed by metagenomics and culture.</title>
        <authorList>
            <person name="Gilroy R."/>
            <person name="Ravi A."/>
            <person name="Getino M."/>
            <person name="Pursley I."/>
            <person name="Horton D.L."/>
            <person name="Alikhan N.F."/>
            <person name="Baker D."/>
            <person name="Gharbi K."/>
            <person name="Hall N."/>
            <person name="Watson M."/>
            <person name="Adriaenssens E.M."/>
            <person name="Foster-Nyarko E."/>
            <person name="Jarju S."/>
            <person name="Secka A."/>
            <person name="Antonio M."/>
            <person name="Oren A."/>
            <person name="Chaudhuri R.R."/>
            <person name="La Ragione R."/>
            <person name="Hildebrand F."/>
            <person name="Pallen M.J."/>
        </authorList>
    </citation>
    <scope>NUCLEOTIDE SEQUENCE</scope>
    <source>
        <strain evidence="5">6627</strain>
    </source>
</reference>
<dbReference type="AlphaFoldDB" id="A0A9D2A9E3"/>
<dbReference type="SUPFAM" id="SSF53448">
    <property type="entry name" value="Nucleotide-diphospho-sugar transferases"/>
    <property type="match status" value="1"/>
</dbReference>
<feature type="domain" description="Glycosyltransferase 2-like" evidence="4">
    <location>
        <begin position="5"/>
        <end position="150"/>
    </location>
</feature>
<dbReference type="Pfam" id="PF00535">
    <property type="entry name" value="Glycos_transf_2"/>
    <property type="match status" value="1"/>
</dbReference>
<dbReference type="GO" id="GO:0016757">
    <property type="term" value="F:glycosyltransferase activity"/>
    <property type="evidence" value="ECO:0007669"/>
    <property type="project" value="UniProtKB-KW"/>
</dbReference>
<comment type="similarity">
    <text evidence="1">Belongs to the glycosyltransferase 2 family.</text>
</comment>
<organism evidence="5 6">
    <name type="scientific">Candidatus Ligilactobacillus excrementigallinarum</name>
    <dbReference type="NCBI Taxonomy" id="2838641"/>
    <lineage>
        <taxon>Bacteria</taxon>
        <taxon>Bacillati</taxon>
        <taxon>Bacillota</taxon>
        <taxon>Bacilli</taxon>
        <taxon>Lactobacillales</taxon>
        <taxon>Lactobacillaceae</taxon>
        <taxon>Ligilactobacillus</taxon>
    </lineage>
</organism>
<dbReference type="InterPro" id="IPR050834">
    <property type="entry name" value="Glycosyltransf_2"/>
</dbReference>
<evidence type="ECO:0000313" key="5">
    <source>
        <dbReference type="EMBL" id="HIX01628.1"/>
    </source>
</evidence>
<gene>
    <name evidence="5" type="ORF">H9861_02615</name>
</gene>